<evidence type="ECO:0000259" key="2">
    <source>
        <dbReference type="Pfam" id="PF20434"/>
    </source>
</evidence>
<proteinExistence type="predicted"/>
<name>A0A8J3PPW7_9ACTN</name>
<dbReference type="InterPro" id="IPR029058">
    <property type="entry name" value="AB_hydrolase_fold"/>
</dbReference>
<accession>A0A8J3PPW7</accession>
<sequence>MAPVTTESDLVFAGVGGIELGLDLYRASHPGAPVVMYVHGGGWRHGDKADGSAERLAPMAAYGVTVASVNYRLTPGAVFPDQLHDLKGAVRWLRAHGADLGLRTERIGVWGASAGAYLGSLLALTPGDAELEGAVGGNLDQSSEVQAVVHWFGQSDLLVSASRSDLEARVLPFAFEADLLGVSGVVDVADRARELSLLSRVSPQAPPFLIAHGDRDRVIPPSEGEALHHALSRAGANTRFDLLGGAGHEGAEFDRPDSLAMTAAWLRAVLC</sequence>
<keyword evidence="1" id="KW-0378">Hydrolase</keyword>
<dbReference type="EMBL" id="BONV01000002">
    <property type="protein sequence ID" value="GIG77507.1"/>
    <property type="molecule type" value="Genomic_DNA"/>
</dbReference>
<protein>
    <recommendedName>
        <fullName evidence="2">BD-FAE-like domain-containing protein</fullName>
    </recommendedName>
</protein>
<dbReference type="PANTHER" id="PTHR48081:SF13">
    <property type="entry name" value="ALPHA_BETA HYDROLASE"/>
    <property type="match status" value="1"/>
</dbReference>
<dbReference type="InterPro" id="IPR050300">
    <property type="entry name" value="GDXG_lipolytic_enzyme"/>
</dbReference>
<dbReference type="PANTHER" id="PTHR48081">
    <property type="entry name" value="AB HYDROLASE SUPERFAMILY PROTEIN C4A8.06C"/>
    <property type="match status" value="1"/>
</dbReference>
<dbReference type="Gene3D" id="3.40.50.1820">
    <property type="entry name" value="alpha/beta hydrolase"/>
    <property type="match status" value="1"/>
</dbReference>
<gene>
    <name evidence="3" type="ORF">Pka01_06340</name>
</gene>
<organism evidence="3 4">
    <name type="scientific">Planotetraspora kaengkrachanensis</name>
    <dbReference type="NCBI Taxonomy" id="575193"/>
    <lineage>
        <taxon>Bacteria</taxon>
        <taxon>Bacillati</taxon>
        <taxon>Actinomycetota</taxon>
        <taxon>Actinomycetes</taxon>
        <taxon>Streptosporangiales</taxon>
        <taxon>Streptosporangiaceae</taxon>
        <taxon>Planotetraspora</taxon>
    </lineage>
</organism>
<comment type="caution">
    <text evidence="3">The sequence shown here is derived from an EMBL/GenBank/DDBJ whole genome shotgun (WGS) entry which is preliminary data.</text>
</comment>
<dbReference type="Pfam" id="PF20434">
    <property type="entry name" value="BD-FAE"/>
    <property type="match status" value="1"/>
</dbReference>
<evidence type="ECO:0000256" key="1">
    <source>
        <dbReference type="ARBA" id="ARBA00022801"/>
    </source>
</evidence>
<keyword evidence="4" id="KW-1185">Reference proteome</keyword>
<dbReference type="Proteomes" id="UP000630097">
    <property type="component" value="Unassembled WGS sequence"/>
</dbReference>
<dbReference type="GO" id="GO:0016787">
    <property type="term" value="F:hydrolase activity"/>
    <property type="evidence" value="ECO:0007669"/>
    <property type="project" value="UniProtKB-KW"/>
</dbReference>
<reference evidence="3 4" key="1">
    <citation type="submission" date="2021-01" db="EMBL/GenBank/DDBJ databases">
        <title>Whole genome shotgun sequence of Planotetraspora kaengkrachanensis NBRC 104272.</title>
        <authorList>
            <person name="Komaki H."/>
            <person name="Tamura T."/>
        </authorList>
    </citation>
    <scope>NUCLEOTIDE SEQUENCE [LARGE SCALE GENOMIC DNA]</scope>
    <source>
        <strain evidence="3 4">NBRC 104272</strain>
    </source>
</reference>
<dbReference type="AlphaFoldDB" id="A0A8J3PPW7"/>
<dbReference type="InterPro" id="IPR049492">
    <property type="entry name" value="BD-FAE-like_dom"/>
</dbReference>
<dbReference type="SUPFAM" id="SSF53474">
    <property type="entry name" value="alpha/beta-Hydrolases"/>
    <property type="match status" value="1"/>
</dbReference>
<feature type="domain" description="BD-FAE-like" evidence="2">
    <location>
        <begin position="22"/>
        <end position="231"/>
    </location>
</feature>
<evidence type="ECO:0000313" key="3">
    <source>
        <dbReference type="EMBL" id="GIG77507.1"/>
    </source>
</evidence>
<evidence type="ECO:0000313" key="4">
    <source>
        <dbReference type="Proteomes" id="UP000630097"/>
    </source>
</evidence>